<accession>A0A1S3IM03</accession>
<feature type="domain" description="Methyltransferase type 11" evidence="2">
    <location>
        <begin position="76"/>
        <end position="169"/>
    </location>
</feature>
<reference evidence="4" key="1">
    <citation type="submission" date="2025-08" db="UniProtKB">
        <authorList>
            <consortium name="RefSeq"/>
        </authorList>
    </citation>
    <scope>IDENTIFICATION</scope>
    <source>
        <tissue evidence="4">Gonads</tissue>
    </source>
</reference>
<dbReference type="KEGG" id="lak:106165030"/>
<name>A0A1S3IM03_LINAN</name>
<dbReference type="InterPro" id="IPR029063">
    <property type="entry name" value="SAM-dependent_MTases_sf"/>
</dbReference>
<evidence type="ECO:0000313" key="3">
    <source>
        <dbReference type="Proteomes" id="UP000085678"/>
    </source>
</evidence>
<organism evidence="3 4">
    <name type="scientific">Lingula anatina</name>
    <name type="common">Brachiopod</name>
    <name type="synonym">Lingula unguis</name>
    <dbReference type="NCBI Taxonomy" id="7574"/>
    <lineage>
        <taxon>Eukaryota</taxon>
        <taxon>Metazoa</taxon>
        <taxon>Spiralia</taxon>
        <taxon>Lophotrochozoa</taxon>
        <taxon>Brachiopoda</taxon>
        <taxon>Linguliformea</taxon>
        <taxon>Lingulata</taxon>
        <taxon>Lingulida</taxon>
        <taxon>Linguloidea</taxon>
        <taxon>Lingulidae</taxon>
        <taxon>Lingula</taxon>
    </lineage>
</organism>
<dbReference type="PANTHER" id="PTHR43591">
    <property type="entry name" value="METHYLTRANSFERASE"/>
    <property type="match status" value="1"/>
</dbReference>
<dbReference type="GeneID" id="106165030"/>
<sequence>MEHEQKMAQKSKTDWERDWESAGLSPCSPHEKTRNHYSKWATRYDKELTDNMGYVAPKIAAETLRKWVKVKDARILDAGAGTGLVGECLQQLGYNNLDALDICPEMLEIAEKKGVYRNMYVDILSGPIPIQLPSNQYDAVVCVGVIEQPGPAALDELIRITKHNGIIVFTLRVDIAEDPDEVDFKQTLPKIESEHKVILLAKPRTAYRDLTDCFMYTYRVLKGTE</sequence>
<dbReference type="AlphaFoldDB" id="A0A1S3IM03"/>
<protein>
    <submittedName>
        <fullName evidence="4">Uncharacterized protein LOC106165030</fullName>
    </submittedName>
</protein>
<gene>
    <name evidence="4" type="primary">LOC106165030</name>
</gene>
<dbReference type="InParanoid" id="A0A1S3IM03"/>
<dbReference type="GO" id="GO:0008757">
    <property type="term" value="F:S-adenosylmethionine-dependent methyltransferase activity"/>
    <property type="evidence" value="ECO:0007669"/>
    <property type="project" value="InterPro"/>
</dbReference>
<feature type="compositionally biased region" description="Basic and acidic residues" evidence="1">
    <location>
        <begin position="1"/>
        <end position="20"/>
    </location>
</feature>
<proteinExistence type="predicted"/>
<dbReference type="STRING" id="7574.A0A1S3IM03"/>
<dbReference type="Pfam" id="PF08241">
    <property type="entry name" value="Methyltransf_11"/>
    <property type="match status" value="1"/>
</dbReference>
<evidence type="ECO:0000256" key="1">
    <source>
        <dbReference type="SAM" id="MobiDB-lite"/>
    </source>
</evidence>
<dbReference type="RefSeq" id="XP_013398559.1">
    <property type="nucleotide sequence ID" value="XM_013543105.1"/>
</dbReference>
<dbReference type="SUPFAM" id="SSF53335">
    <property type="entry name" value="S-adenosyl-L-methionine-dependent methyltransferases"/>
    <property type="match status" value="1"/>
</dbReference>
<dbReference type="CDD" id="cd02440">
    <property type="entry name" value="AdoMet_MTases"/>
    <property type="match status" value="1"/>
</dbReference>
<keyword evidence="3" id="KW-1185">Reference proteome</keyword>
<dbReference type="OrthoDB" id="6330736at2759"/>
<dbReference type="InterPro" id="IPR013216">
    <property type="entry name" value="Methyltransf_11"/>
</dbReference>
<evidence type="ECO:0000313" key="4">
    <source>
        <dbReference type="RefSeq" id="XP_013398559.1"/>
    </source>
</evidence>
<dbReference type="Gene3D" id="3.40.50.150">
    <property type="entry name" value="Vaccinia Virus protein VP39"/>
    <property type="match status" value="1"/>
</dbReference>
<dbReference type="PANTHER" id="PTHR43591:SF110">
    <property type="entry name" value="RHODANESE DOMAIN-CONTAINING PROTEIN"/>
    <property type="match status" value="1"/>
</dbReference>
<dbReference type="Proteomes" id="UP000085678">
    <property type="component" value="Unplaced"/>
</dbReference>
<evidence type="ECO:0000259" key="2">
    <source>
        <dbReference type="Pfam" id="PF08241"/>
    </source>
</evidence>
<feature type="region of interest" description="Disordered" evidence="1">
    <location>
        <begin position="1"/>
        <end position="30"/>
    </location>
</feature>